<dbReference type="Proteomes" id="UP000190962">
    <property type="component" value="Unassembled WGS sequence"/>
</dbReference>
<evidence type="ECO:0000256" key="1">
    <source>
        <dbReference type="ARBA" id="ARBA00008791"/>
    </source>
</evidence>
<feature type="domain" description="UspA" evidence="2">
    <location>
        <begin position="151"/>
        <end position="273"/>
    </location>
</feature>
<dbReference type="PRINTS" id="PR01438">
    <property type="entry name" value="UNVRSLSTRESS"/>
</dbReference>
<evidence type="ECO:0000313" key="6">
    <source>
        <dbReference type="Proteomes" id="UP000190962"/>
    </source>
</evidence>
<dbReference type="EMBL" id="JRAA01000002">
    <property type="protein sequence ID" value="KHF25228.1"/>
    <property type="molecule type" value="Genomic_DNA"/>
</dbReference>
<comment type="similarity">
    <text evidence="1">Belongs to the universal stress protein A family.</text>
</comment>
<dbReference type="InterPro" id="IPR006015">
    <property type="entry name" value="Universal_stress_UspA"/>
</dbReference>
<evidence type="ECO:0000313" key="3">
    <source>
        <dbReference type="EMBL" id="KHF25228.1"/>
    </source>
</evidence>
<dbReference type="CDD" id="cd00293">
    <property type="entry name" value="USP-like"/>
    <property type="match status" value="1"/>
</dbReference>
<accession>A0A0B0H4T8</accession>
<dbReference type="SUPFAM" id="SSF52402">
    <property type="entry name" value="Adenine nucleotide alpha hydrolases-like"/>
    <property type="match status" value="2"/>
</dbReference>
<organism evidence="3 5">
    <name type="scientific">Solemya velum gill symbiont</name>
    <dbReference type="NCBI Taxonomy" id="2340"/>
    <lineage>
        <taxon>Bacteria</taxon>
        <taxon>Pseudomonadati</taxon>
        <taxon>Pseudomonadota</taxon>
        <taxon>Gammaproteobacteria</taxon>
        <taxon>sulfur-oxidizing symbionts</taxon>
    </lineage>
</organism>
<protein>
    <submittedName>
        <fullName evidence="3">Universal stress UspA-like protein</fullName>
    </submittedName>
</protein>
<dbReference type="RefSeq" id="WP_043117443.1">
    <property type="nucleotide sequence ID" value="NZ_JRAA01000002.1"/>
</dbReference>
<evidence type="ECO:0000313" key="4">
    <source>
        <dbReference type="EMBL" id="OOY34162.1"/>
    </source>
</evidence>
<dbReference type="STRING" id="2340.JV46_05930"/>
<dbReference type="InterPro" id="IPR006016">
    <property type="entry name" value="UspA"/>
</dbReference>
<dbReference type="AlphaFoldDB" id="A0A0B0H4T8"/>
<reference evidence="4 6" key="2">
    <citation type="submission" date="2016-11" db="EMBL/GenBank/DDBJ databases">
        <title>Mixed transmission modes and dynamic genome evolution in an obligate animal-bacterial symbiosis.</title>
        <authorList>
            <person name="Russell S.L."/>
            <person name="Corbett-Detig R.B."/>
            <person name="Cavanaugh C.M."/>
        </authorList>
    </citation>
    <scope>NUCLEOTIDE SEQUENCE [LARGE SCALE GENOMIC DNA]</scope>
    <source>
        <strain evidence="4">MA-KB16</strain>
    </source>
</reference>
<dbReference type="Gene3D" id="3.40.50.12370">
    <property type="match status" value="1"/>
</dbReference>
<reference evidence="3 5" key="1">
    <citation type="journal article" date="2014" name="BMC Genomics">
        <title>The genome of the intracellular bacterium of the coastal bivalve, Solemya velum: a blueprint for thriving in and out of symbiosis.</title>
        <authorList>
            <person name="Dmytrenko O."/>
            <person name="Russell S.L."/>
            <person name="Loo W.T."/>
            <person name="Fontanez K.M."/>
            <person name="Liao L."/>
            <person name="Roeselers G."/>
            <person name="Sharma R."/>
            <person name="Stewart F.J."/>
            <person name="Newton I.L."/>
            <person name="Woyke T."/>
            <person name="Wu D."/>
            <person name="Lang J.M."/>
            <person name="Eisen J.A."/>
            <person name="Cavanaugh C.M."/>
        </authorList>
    </citation>
    <scope>NUCLEOTIDE SEQUENCE [LARGE SCALE GENOMIC DNA]</scope>
    <source>
        <strain evidence="3 5">WH</strain>
    </source>
</reference>
<dbReference type="PANTHER" id="PTHR46268:SF15">
    <property type="entry name" value="UNIVERSAL STRESS PROTEIN HP_0031"/>
    <property type="match status" value="1"/>
</dbReference>
<dbReference type="eggNOG" id="COG0589">
    <property type="taxonomic scope" value="Bacteria"/>
</dbReference>
<comment type="caution">
    <text evidence="3">The sequence shown here is derived from an EMBL/GenBank/DDBJ whole genome shotgun (WGS) entry which is preliminary data.</text>
</comment>
<dbReference type="PANTHER" id="PTHR46268">
    <property type="entry name" value="STRESS RESPONSE PROTEIN NHAX"/>
    <property type="match status" value="1"/>
</dbReference>
<dbReference type="OrthoDB" id="9804721at2"/>
<gene>
    <name evidence="4" type="ORF">BOV88_11720</name>
    <name evidence="3" type="ORF">JV46_05930</name>
</gene>
<evidence type="ECO:0000313" key="5">
    <source>
        <dbReference type="Proteomes" id="UP000030856"/>
    </source>
</evidence>
<dbReference type="Proteomes" id="UP000030856">
    <property type="component" value="Unassembled WGS sequence"/>
</dbReference>
<name>A0A0B0H4T8_SOVGS</name>
<dbReference type="SMR" id="A0A0B0H4T8"/>
<dbReference type="EMBL" id="MPNX01000021">
    <property type="protein sequence ID" value="OOY34162.1"/>
    <property type="molecule type" value="Genomic_DNA"/>
</dbReference>
<sequence>MSYRDILLYLDDGKSNHERTTTVLQMAASQGARVTAVTLNTIVPPGIRVKDPTVRSVMAKEAAEERIAAFIALAKEYKIESDSRTISEKTAVAVKKVAQFARNFDLVVLRQANPASPHASMQQELGEQVLLLSGRPVFFMPYIGAHRVPCRKAMIAYDGTPSVTRAVHDALPILKEIDEISILVVRTEVKKVAKGEVLADHLVEHLQHHGVNVSLKRVYAGTSDVAVVIENAIAENDIDLLVMGGYGTPSLQQKIFGGVTKTLLSSMLVPVIMSH</sequence>
<dbReference type="Pfam" id="PF00582">
    <property type="entry name" value="Usp"/>
    <property type="match status" value="1"/>
</dbReference>
<evidence type="ECO:0000259" key="2">
    <source>
        <dbReference type="Pfam" id="PF00582"/>
    </source>
</evidence>
<proteinExistence type="inferred from homology"/>
<keyword evidence="5" id="KW-1185">Reference proteome</keyword>